<keyword evidence="7" id="KW-1185">Reference proteome</keyword>
<gene>
    <name evidence="6" type="ORF">Esi_0136_0063</name>
</gene>
<dbReference type="Proteomes" id="UP000002630">
    <property type="component" value="Linkage Group LG16"/>
</dbReference>
<proteinExistence type="inferred from homology"/>
<dbReference type="CDD" id="cd00472">
    <property type="entry name" value="Ribosomal_L24e_L24"/>
    <property type="match status" value="1"/>
</dbReference>
<dbReference type="InParanoid" id="D7FJT2"/>
<evidence type="ECO:0000313" key="6">
    <source>
        <dbReference type="EMBL" id="CBJ29184.1"/>
    </source>
</evidence>
<dbReference type="GO" id="GO:0022625">
    <property type="term" value="C:cytosolic large ribosomal subunit"/>
    <property type="evidence" value="ECO:0007669"/>
    <property type="project" value="TreeGrafter"/>
</dbReference>
<dbReference type="InterPro" id="IPR000988">
    <property type="entry name" value="Ribosomal_eL24-rel_N"/>
</dbReference>
<name>D7FJT2_ECTSI</name>
<keyword evidence="2" id="KW-0689">Ribosomal protein</keyword>
<dbReference type="STRING" id="2880.D7FJT2"/>
<evidence type="ECO:0000256" key="4">
    <source>
        <dbReference type="SAM" id="MobiDB-lite"/>
    </source>
</evidence>
<dbReference type="OMA" id="PGHGKKM"/>
<evidence type="ECO:0000259" key="5">
    <source>
        <dbReference type="Pfam" id="PF01246"/>
    </source>
</evidence>
<dbReference type="InterPro" id="IPR056366">
    <property type="entry name" value="Ribosomal_eL24"/>
</dbReference>
<dbReference type="Gene3D" id="6.10.250.1270">
    <property type="match status" value="1"/>
</dbReference>
<dbReference type="InterPro" id="IPR038630">
    <property type="entry name" value="L24e/L24_sf"/>
</dbReference>
<feature type="compositionally biased region" description="Low complexity" evidence="4">
    <location>
        <begin position="121"/>
        <end position="134"/>
    </location>
</feature>
<evidence type="ECO:0000256" key="3">
    <source>
        <dbReference type="ARBA" id="ARBA00023274"/>
    </source>
</evidence>
<organism evidence="6 7">
    <name type="scientific">Ectocarpus siliculosus</name>
    <name type="common">Brown alga</name>
    <name type="synonym">Conferva siliculosa</name>
    <dbReference type="NCBI Taxonomy" id="2880"/>
    <lineage>
        <taxon>Eukaryota</taxon>
        <taxon>Sar</taxon>
        <taxon>Stramenopiles</taxon>
        <taxon>Ochrophyta</taxon>
        <taxon>PX clade</taxon>
        <taxon>Phaeophyceae</taxon>
        <taxon>Ectocarpales</taxon>
        <taxon>Ectocarpaceae</taxon>
        <taxon>Ectocarpus</taxon>
    </lineage>
</organism>
<dbReference type="Gene3D" id="2.30.170.20">
    <property type="entry name" value="Ribosomal protein L24e"/>
    <property type="match status" value="1"/>
</dbReference>
<keyword evidence="3" id="KW-0687">Ribonucleoprotein</keyword>
<evidence type="ECO:0000313" key="7">
    <source>
        <dbReference type="Proteomes" id="UP000002630"/>
    </source>
</evidence>
<feature type="compositionally biased region" description="Basic and acidic residues" evidence="4">
    <location>
        <begin position="91"/>
        <end position="116"/>
    </location>
</feature>
<dbReference type="FunCoup" id="D7FJT2">
    <property type="interactions" value="434"/>
</dbReference>
<feature type="region of interest" description="Disordered" evidence="4">
    <location>
        <begin position="91"/>
        <end position="153"/>
    </location>
</feature>
<feature type="domain" description="Large ribosomal subunit protein eL24-related N-terminal" evidence="5">
    <location>
        <begin position="4"/>
        <end position="67"/>
    </location>
</feature>
<dbReference type="FunFam" id="2.30.170.20:FF:000003">
    <property type="entry name" value="60S ribosomal protein L24"/>
    <property type="match status" value="1"/>
</dbReference>
<dbReference type="eggNOG" id="KOG1722">
    <property type="taxonomic scope" value="Eukaryota"/>
</dbReference>
<dbReference type="GO" id="GO:0002181">
    <property type="term" value="P:cytoplasmic translation"/>
    <property type="evidence" value="ECO:0007669"/>
    <property type="project" value="TreeGrafter"/>
</dbReference>
<accession>D7FJT2</accession>
<protein>
    <recommendedName>
        <fullName evidence="5">Large ribosomal subunit protein eL24-related N-terminal domain-containing protein</fullName>
    </recommendedName>
</protein>
<dbReference type="SUPFAM" id="SSF57716">
    <property type="entry name" value="Glucocorticoid receptor-like (DNA-binding domain)"/>
    <property type="match status" value="1"/>
</dbReference>
<evidence type="ECO:0000256" key="1">
    <source>
        <dbReference type="ARBA" id="ARBA00005647"/>
    </source>
</evidence>
<dbReference type="GO" id="GO:0003735">
    <property type="term" value="F:structural constituent of ribosome"/>
    <property type="evidence" value="ECO:0007669"/>
    <property type="project" value="InterPro"/>
</dbReference>
<reference evidence="6 7" key="1">
    <citation type="journal article" date="2010" name="Nature">
        <title>The Ectocarpus genome and the independent evolution of multicellularity in brown algae.</title>
        <authorList>
            <person name="Cock J.M."/>
            <person name="Sterck L."/>
            <person name="Rouze P."/>
            <person name="Scornet D."/>
            <person name="Allen A.E."/>
            <person name="Amoutzias G."/>
            <person name="Anthouard V."/>
            <person name="Artiguenave F."/>
            <person name="Aury J.M."/>
            <person name="Badger J.H."/>
            <person name="Beszteri B."/>
            <person name="Billiau K."/>
            <person name="Bonnet E."/>
            <person name="Bothwell J.H."/>
            <person name="Bowler C."/>
            <person name="Boyen C."/>
            <person name="Brownlee C."/>
            <person name="Carrano C.J."/>
            <person name="Charrier B."/>
            <person name="Cho G.Y."/>
            <person name="Coelho S.M."/>
            <person name="Collen J."/>
            <person name="Corre E."/>
            <person name="Da Silva C."/>
            <person name="Delage L."/>
            <person name="Delaroque N."/>
            <person name="Dittami S.M."/>
            <person name="Doulbeau S."/>
            <person name="Elias M."/>
            <person name="Farnham G."/>
            <person name="Gachon C.M."/>
            <person name="Gschloessl B."/>
            <person name="Heesch S."/>
            <person name="Jabbari K."/>
            <person name="Jubin C."/>
            <person name="Kawai H."/>
            <person name="Kimura K."/>
            <person name="Kloareg B."/>
            <person name="Kupper F.C."/>
            <person name="Lang D."/>
            <person name="Le Bail A."/>
            <person name="Leblanc C."/>
            <person name="Lerouge P."/>
            <person name="Lohr M."/>
            <person name="Lopez P.J."/>
            <person name="Martens C."/>
            <person name="Maumus F."/>
            <person name="Michel G."/>
            <person name="Miranda-Saavedra D."/>
            <person name="Morales J."/>
            <person name="Moreau H."/>
            <person name="Motomura T."/>
            <person name="Nagasato C."/>
            <person name="Napoli C.A."/>
            <person name="Nelson D.R."/>
            <person name="Nyvall-Collen P."/>
            <person name="Peters A.F."/>
            <person name="Pommier C."/>
            <person name="Potin P."/>
            <person name="Poulain J."/>
            <person name="Quesneville H."/>
            <person name="Read B."/>
            <person name="Rensing S.A."/>
            <person name="Ritter A."/>
            <person name="Rousvoal S."/>
            <person name="Samanta M."/>
            <person name="Samson G."/>
            <person name="Schroeder D.C."/>
            <person name="Segurens B."/>
            <person name="Strittmatter M."/>
            <person name="Tonon T."/>
            <person name="Tregear J.W."/>
            <person name="Valentin K."/>
            <person name="von Dassow P."/>
            <person name="Yamagishi T."/>
            <person name="Van de Peer Y."/>
            <person name="Wincker P."/>
        </authorList>
    </citation>
    <scope>NUCLEOTIDE SEQUENCE [LARGE SCALE GENOMIC DNA]</scope>
    <source>
        <strain evidence="7">Ec32 / CCAP1310/4</strain>
    </source>
</reference>
<dbReference type="PANTHER" id="PTHR10792:SF1">
    <property type="entry name" value="RIBOSOMAL PROTEIN L24"/>
    <property type="match status" value="1"/>
</dbReference>
<dbReference type="EMBL" id="FN647972">
    <property type="protein sequence ID" value="CBJ29184.1"/>
    <property type="molecule type" value="Genomic_DNA"/>
</dbReference>
<dbReference type="EMBL" id="FN649741">
    <property type="protein sequence ID" value="CBJ29184.1"/>
    <property type="molecule type" value="Genomic_DNA"/>
</dbReference>
<dbReference type="PANTHER" id="PTHR10792">
    <property type="entry name" value="60S RIBOSOMAL PROTEIN L24"/>
    <property type="match status" value="1"/>
</dbReference>
<comment type="similarity">
    <text evidence="1">Belongs to the eukaryotic ribosomal protein eL24 family.</text>
</comment>
<dbReference type="Pfam" id="PF01246">
    <property type="entry name" value="Ribosomal_L24e"/>
    <property type="match status" value="1"/>
</dbReference>
<evidence type="ECO:0000256" key="2">
    <source>
        <dbReference type="ARBA" id="ARBA00022980"/>
    </source>
</evidence>
<dbReference type="OrthoDB" id="1727108at2759"/>
<dbReference type="GO" id="GO:0003729">
    <property type="term" value="F:mRNA binding"/>
    <property type="evidence" value="ECO:0007669"/>
    <property type="project" value="TreeGrafter"/>
</dbReference>
<dbReference type="AlphaFoldDB" id="D7FJT2"/>
<sequence>MVIKTEVCAFSDTRIYPGHGVRFIRRDGQPITLFSAKCKSLLKQRKKPAKLTWTQAWRRLNKKIKVEEVTRRRTRKTTKLNRAIVGASLEEIKKKRSQKPEVRSAQREAAAKEVKARKAANKAAKGSAAAMKAKPTASKQKGGNTKARGGAKR</sequence>